<accession>S4XLA5</accession>
<name>S4XLA5_9CORY</name>
<proteinExistence type="predicted"/>
<evidence type="ECO:0000259" key="1">
    <source>
        <dbReference type="Pfam" id="PF13490"/>
    </source>
</evidence>
<dbReference type="InterPro" id="IPR027383">
    <property type="entry name" value="Znf_put"/>
</dbReference>
<sequence>MTEMQNPRGAAHSSCEELVDVLYEYVDGGCDEKLRVRLAEHVRDCPSCLEQLGIEQQVRQLLRARCCDSAPADLKGRIVSALRTTTVQQTVDGTGATTFSQVTRVTEVRARRD</sequence>
<evidence type="ECO:0000313" key="3">
    <source>
        <dbReference type="Proteomes" id="UP000014809"/>
    </source>
</evidence>
<dbReference type="eggNOG" id="COG5662">
    <property type="taxonomic scope" value="Bacteria"/>
</dbReference>
<dbReference type="KEGG" id="cter:A606_08650"/>
<gene>
    <name evidence="2" type="ORF">A606_08650</name>
</gene>
<reference evidence="2 3" key="1">
    <citation type="submission" date="2012-06" db="EMBL/GenBank/DDBJ databases">
        <title>Complete genome sequence of Corynebacterium terpenotabidum Y-11 (=DSM 44721).</title>
        <authorList>
            <person name="Ruckert C."/>
            <person name="Albersmeier A."/>
            <person name="Al-Dilaimi A."/>
            <person name="Szczepanowski R."/>
            <person name="Kalinowski J."/>
        </authorList>
    </citation>
    <scope>NUCLEOTIDE SEQUENCE [LARGE SCALE GENOMIC DNA]</scope>
    <source>
        <strain evidence="2 3">Y-11</strain>
    </source>
</reference>
<dbReference type="EMBL" id="CP003696">
    <property type="protein sequence ID" value="AGP31373.1"/>
    <property type="molecule type" value="Genomic_DNA"/>
</dbReference>
<dbReference type="NCBIfam" id="TIGR03988">
    <property type="entry name" value="antisig_RsrA"/>
    <property type="match status" value="1"/>
</dbReference>
<dbReference type="InterPro" id="IPR024020">
    <property type="entry name" value="Anit_sigma_mycothiol_RsrA"/>
</dbReference>
<dbReference type="STRING" id="1200352.A606_08650"/>
<dbReference type="RefSeq" id="WP_020441729.1">
    <property type="nucleotide sequence ID" value="NC_021663.1"/>
</dbReference>
<evidence type="ECO:0000313" key="2">
    <source>
        <dbReference type="EMBL" id="AGP31373.1"/>
    </source>
</evidence>
<dbReference type="AlphaFoldDB" id="S4XLA5"/>
<dbReference type="Proteomes" id="UP000014809">
    <property type="component" value="Chromosome"/>
</dbReference>
<organism evidence="2 3">
    <name type="scientific">Corynebacterium terpenotabidum Y-11</name>
    <dbReference type="NCBI Taxonomy" id="1200352"/>
    <lineage>
        <taxon>Bacteria</taxon>
        <taxon>Bacillati</taxon>
        <taxon>Actinomycetota</taxon>
        <taxon>Actinomycetes</taxon>
        <taxon>Mycobacteriales</taxon>
        <taxon>Corynebacteriaceae</taxon>
        <taxon>Corynebacterium</taxon>
    </lineage>
</organism>
<feature type="domain" description="Putative zinc-finger" evidence="1">
    <location>
        <begin position="15"/>
        <end position="48"/>
    </location>
</feature>
<dbReference type="HOGENOM" id="CLU_155928_0_1_11"/>
<keyword evidence="3" id="KW-1185">Reference proteome</keyword>
<dbReference type="PATRIC" id="fig|1200352.3.peg.1759"/>
<protein>
    <submittedName>
        <fullName evidence="2">Anti-sigma factor</fullName>
    </submittedName>
</protein>
<dbReference type="Pfam" id="PF13490">
    <property type="entry name" value="zf-HC2"/>
    <property type="match status" value="1"/>
</dbReference>